<organism evidence="2">
    <name type="scientific">viral metagenome</name>
    <dbReference type="NCBI Taxonomy" id="1070528"/>
    <lineage>
        <taxon>unclassified sequences</taxon>
        <taxon>metagenomes</taxon>
        <taxon>organismal metagenomes</taxon>
    </lineage>
</organism>
<dbReference type="Pfam" id="PF02201">
    <property type="entry name" value="SWIB"/>
    <property type="match status" value="1"/>
</dbReference>
<name>A0A6C0KXL2_9ZZZZ</name>
<dbReference type="AlphaFoldDB" id="A0A6C0KXL2"/>
<evidence type="ECO:0000259" key="1">
    <source>
        <dbReference type="PROSITE" id="PS51925"/>
    </source>
</evidence>
<dbReference type="CDD" id="cd10567">
    <property type="entry name" value="SWIB-MDM2_like"/>
    <property type="match status" value="1"/>
</dbReference>
<dbReference type="PROSITE" id="PS51925">
    <property type="entry name" value="SWIB_MDM2"/>
    <property type="match status" value="1"/>
</dbReference>
<dbReference type="EMBL" id="MN741017">
    <property type="protein sequence ID" value="QHU22712.1"/>
    <property type="molecule type" value="Genomic_DNA"/>
</dbReference>
<dbReference type="InterPro" id="IPR019835">
    <property type="entry name" value="SWIB_domain"/>
</dbReference>
<dbReference type="InterPro" id="IPR036885">
    <property type="entry name" value="SWIB_MDM2_dom_sf"/>
</dbReference>
<protein>
    <recommendedName>
        <fullName evidence="1">DM2 domain-containing protein</fullName>
    </recommendedName>
</protein>
<accession>A0A6C0KXL2</accession>
<proteinExistence type="predicted"/>
<dbReference type="PANTHER" id="PTHR13844">
    <property type="entry name" value="SWI/SNF-RELATED MATRIX-ASSOCIATED ACTIN-DEPENDENT REGULATOR OF CHROMATIN SUBFAMILY D"/>
    <property type="match status" value="1"/>
</dbReference>
<evidence type="ECO:0000313" key="2">
    <source>
        <dbReference type="EMBL" id="QHU22712.1"/>
    </source>
</evidence>
<dbReference type="SMART" id="SM00151">
    <property type="entry name" value="SWIB"/>
    <property type="match status" value="1"/>
</dbReference>
<dbReference type="Gene3D" id="1.10.245.10">
    <property type="entry name" value="SWIB/MDM2 domain"/>
    <property type="match status" value="1"/>
</dbReference>
<dbReference type="InterPro" id="IPR003121">
    <property type="entry name" value="SWIB_MDM2_domain"/>
</dbReference>
<dbReference type="SUPFAM" id="SSF47592">
    <property type="entry name" value="SWIB/MDM2 domain"/>
    <property type="match status" value="1"/>
</dbReference>
<feature type="domain" description="DM2" evidence="1">
    <location>
        <begin position="48"/>
        <end position="130"/>
    </location>
</feature>
<sequence>MATPTDNQPTFVDVEEKLTAIKTLLAELTSVLKVIEKTSPKKRPKTKKVEKPRPISKELAKFMKLSEASSSREGVLRAISKHVHDKKLQDVNNKREFLVDKPLSQLLKLKSGTRLTFLAINKHISHLFLDVNKK</sequence>
<reference evidence="2" key="1">
    <citation type="journal article" date="2020" name="Nature">
        <title>Giant virus diversity and host interactions through global metagenomics.</title>
        <authorList>
            <person name="Schulz F."/>
            <person name="Roux S."/>
            <person name="Paez-Espino D."/>
            <person name="Jungbluth S."/>
            <person name="Walsh D.A."/>
            <person name="Denef V.J."/>
            <person name="McMahon K.D."/>
            <person name="Konstantinidis K.T."/>
            <person name="Eloe-Fadrosh E.A."/>
            <person name="Kyrpides N.C."/>
            <person name="Woyke T."/>
        </authorList>
    </citation>
    <scope>NUCLEOTIDE SEQUENCE</scope>
    <source>
        <strain evidence="2">GVMAG-S-ERX555907-63</strain>
    </source>
</reference>